<organism evidence="9 10">
    <name type="scientific">Exocentrus adspersus</name>
    <dbReference type="NCBI Taxonomy" id="1586481"/>
    <lineage>
        <taxon>Eukaryota</taxon>
        <taxon>Metazoa</taxon>
        <taxon>Ecdysozoa</taxon>
        <taxon>Arthropoda</taxon>
        <taxon>Hexapoda</taxon>
        <taxon>Insecta</taxon>
        <taxon>Pterygota</taxon>
        <taxon>Neoptera</taxon>
        <taxon>Endopterygota</taxon>
        <taxon>Coleoptera</taxon>
        <taxon>Polyphaga</taxon>
        <taxon>Cucujiformia</taxon>
        <taxon>Chrysomeloidea</taxon>
        <taxon>Cerambycidae</taxon>
        <taxon>Lamiinae</taxon>
        <taxon>Acanthocinini</taxon>
        <taxon>Exocentrus</taxon>
    </lineage>
</organism>
<evidence type="ECO:0000256" key="7">
    <source>
        <dbReference type="SAM" id="MobiDB-lite"/>
    </source>
</evidence>
<keyword evidence="5" id="KW-0175">Coiled coil</keyword>
<feature type="compositionally biased region" description="Basic and acidic residues" evidence="7">
    <location>
        <begin position="90"/>
        <end position="101"/>
    </location>
</feature>
<evidence type="ECO:0000259" key="8">
    <source>
        <dbReference type="PROSITE" id="PS52027"/>
    </source>
</evidence>
<protein>
    <recommendedName>
        <fullName evidence="8">C2HC/C3H-type domain-containing protein</fullName>
    </recommendedName>
</protein>
<dbReference type="PANTHER" id="PTHR14649">
    <property type="entry name" value="ZINC FINGER C2HC DOMAIN-CONTAINING PROTEIN 1C"/>
    <property type="match status" value="1"/>
</dbReference>
<dbReference type="EMBL" id="JANEYG010000003">
    <property type="protein sequence ID" value="KAJ8924488.1"/>
    <property type="molecule type" value="Genomic_DNA"/>
</dbReference>
<dbReference type="GO" id="GO:0008270">
    <property type="term" value="F:zinc ion binding"/>
    <property type="evidence" value="ECO:0007669"/>
    <property type="project" value="UniProtKB-KW"/>
</dbReference>
<evidence type="ECO:0000256" key="4">
    <source>
        <dbReference type="ARBA" id="ARBA00022833"/>
    </source>
</evidence>
<dbReference type="InterPro" id="IPR049899">
    <property type="entry name" value="Znf_C2HC_C3H"/>
</dbReference>
<feature type="compositionally biased region" description="Low complexity" evidence="7">
    <location>
        <begin position="300"/>
        <end position="318"/>
    </location>
</feature>
<dbReference type="PANTHER" id="PTHR14649:SF1">
    <property type="entry name" value="ZINC FINGER C2HC DOMAIN-CONTAINING PROTEIN 1C"/>
    <property type="match status" value="1"/>
</dbReference>
<dbReference type="Pfam" id="PF13913">
    <property type="entry name" value="zf-C2HC_2"/>
    <property type="match status" value="2"/>
</dbReference>
<feature type="domain" description="C2HC/C3H-type" evidence="8">
    <location>
        <begin position="458"/>
        <end position="487"/>
    </location>
</feature>
<feature type="domain" description="C2HC/C3H-type" evidence="8">
    <location>
        <begin position="345"/>
        <end position="374"/>
    </location>
</feature>
<dbReference type="PROSITE" id="PS52027">
    <property type="entry name" value="ZF_C2HC_C3H"/>
    <property type="match status" value="2"/>
</dbReference>
<feature type="region of interest" description="Disordered" evidence="7">
    <location>
        <begin position="436"/>
        <end position="461"/>
    </location>
</feature>
<feature type="compositionally biased region" description="Low complexity" evidence="7">
    <location>
        <begin position="133"/>
        <end position="148"/>
    </location>
</feature>
<evidence type="ECO:0000256" key="6">
    <source>
        <dbReference type="PROSITE-ProRule" id="PRU01371"/>
    </source>
</evidence>
<evidence type="ECO:0000256" key="2">
    <source>
        <dbReference type="ARBA" id="ARBA00022723"/>
    </source>
</evidence>
<keyword evidence="10" id="KW-1185">Reference proteome</keyword>
<evidence type="ECO:0000256" key="5">
    <source>
        <dbReference type="ARBA" id="ARBA00023054"/>
    </source>
</evidence>
<evidence type="ECO:0000313" key="9">
    <source>
        <dbReference type="EMBL" id="KAJ8924488.1"/>
    </source>
</evidence>
<dbReference type="Gene3D" id="3.30.160.60">
    <property type="entry name" value="Classic Zinc Finger"/>
    <property type="match status" value="1"/>
</dbReference>
<keyword evidence="2" id="KW-0479">Metal-binding</keyword>
<feature type="compositionally biased region" description="Low complexity" evidence="7">
    <location>
        <begin position="257"/>
        <end position="277"/>
    </location>
</feature>
<reference evidence="9 10" key="1">
    <citation type="journal article" date="2023" name="Insect Mol. Biol.">
        <title>Genome sequencing provides insights into the evolution of gene families encoding plant cell wall-degrading enzymes in longhorned beetles.</title>
        <authorList>
            <person name="Shin N.R."/>
            <person name="Okamura Y."/>
            <person name="Kirsch R."/>
            <person name="Pauchet Y."/>
        </authorList>
    </citation>
    <scope>NUCLEOTIDE SEQUENCE [LARGE SCALE GENOMIC DNA]</scope>
    <source>
        <strain evidence="9">EAD_L_NR</strain>
    </source>
</reference>
<evidence type="ECO:0000256" key="3">
    <source>
        <dbReference type="ARBA" id="ARBA00022771"/>
    </source>
</evidence>
<evidence type="ECO:0000256" key="1">
    <source>
        <dbReference type="ARBA" id="ARBA00010843"/>
    </source>
</evidence>
<gene>
    <name evidence="9" type="ORF">NQ315_007285</name>
</gene>
<name>A0AAV8WD06_9CUCU</name>
<keyword evidence="4" id="KW-0862">Zinc</keyword>
<dbReference type="Proteomes" id="UP001159042">
    <property type="component" value="Unassembled WGS sequence"/>
</dbReference>
<comment type="similarity">
    <text evidence="1">Belongs to the ZC2HC1 family.</text>
</comment>
<feature type="region of interest" description="Disordered" evidence="7">
    <location>
        <begin position="65"/>
        <end position="149"/>
    </location>
</feature>
<sequence>MNRYLSCSLNNVVSLDLDTSWAAKELGLRYNDELRKCNARFQQRQMQEKEEKLLKLYETQQQRTFERVSSRGSAGSNTSVSSTGGGKVRQMFDERRQKAGVDRSYPLEPLKSRSGSRGGSVDRKSNVSTASRTTTVKSTVQKSVSSIKNGKPLVNKREVVHSLYNNNDGDETYEEHRYEDDLLNSNSHRRIVEMMNDHNIDDTLDNEVMPQIGFDEVDDVQPQRKSNGVAKPVQNGVVKKTGSLKSNGVALVKKETAPAARKPAKTPSPAKLALSPAKPTPSPAKPAPSPTNLTKPAPSPRSSNPVSPSKSPSSTMSSKKQDNRAPSAARLSTKQTPKSGVARDDLVECGFCGRRFATDRLQKHEDICSKTGKKKRKQYDATKHRVLGTELENYVLKQGGKGKSITSVKSKQTPKKDWRRTHEEFISAIRAAKETQAHLAKGGKLSDMPPPPPSSNPDYVQCPHCNRRFNQAAAERHIPKCANFQFNKPKPKGPNKR</sequence>
<keyword evidence="3 6" id="KW-0863">Zinc-finger</keyword>
<dbReference type="InterPro" id="IPR026104">
    <property type="entry name" value="ZNF_C2HC_dom_1C"/>
</dbReference>
<proteinExistence type="inferred from homology"/>
<feature type="compositionally biased region" description="Low complexity" evidence="7">
    <location>
        <begin position="70"/>
        <end position="82"/>
    </location>
</feature>
<feature type="region of interest" description="Disordered" evidence="7">
    <location>
        <begin position="217"/>
        <end position="344"/>
    </location>
</feature>
<comment type="caution">
    <text evidence="9">The sequence shown here is derived from an EMBL/GenBank/DDBJ whole genome shotgun (WGS) entry which is preliminary data.</text>
</comment>
<evidence type="ECO:0000313" key="10">
    <source>
        <dbReference type="Proteomes" id="UP001159042"/>
    </source>
</evidence>
<feature type="compositionally biased region" description="Pro residues" evidence="7">
    <location>
        <begin position="278"/>
        <end position="289"/>
    </location>
</feature>
<dbReference type="AlphaFoldDB" id="A0AAV8WD06"/>
<accession>A0AAV8WD06</accession>